<comment type="caution">
    <text evidence="2">The sequence shown here is derived from an EMBL/GenBank/DDBJ whole genome shotgun (WGS) entry which is preliminary data.</text>
</comment>
<proteinExistence type="predicted"/>
<sequence>MERFIDVDAAREIMLLQLRENANLAANLFAEYKKALAENEELKATLSEVQKEIADVKALIDVETKVSDAALETYQRVQAEIVKFKALFEA</sequence>
<keyword evidence="3" id="KW-1185">Reference proteome</keyword>
<gene>
    <name evidence="2" type="ORF">V6N12_002087</name>
</gene>
<feature type="coiled-coil region" evidence="1">
    <location>
        <begin position="25"/>
        <end position="59"/>
    </location>
</feature>
<organism evidence="2 3">
    <name type="scientific">Hibiscus sabdariffa</name>
    <name type="common">roselle</name>
    <dbReference type="NCBI Taxonomy" id="183260"/>
    <lineage>
        <taxon>Eukaryota</taxon>
        <taxon>Viridiplantae</taxon>
        <taxon>Streptophyta</taxon>
        <taxon>Embryophyta</taxon>
        <taxon>Tracheophyta</taxon>
        <taxon>Spermatophyta</taxon>
        <taxon>Magnoliopsida</taxon>
        <taxon>eudicotyledons</taxon>
        <taxon>Gunneridae</taxon>
        <taxon>Pentapetalae</taxon>
        <taxon>rosids</taxon>
        <taxon>malvids</taxon>
        <taxon>Malvales</taxon>
        <taxon>Malvaceae</taxon>
        <taxon>Malvoideae</taxon>
        <taxon>Hibiscus</taxon>
    </lineage>
</organism>
<dbReference type="Proteomes" id="UP001472677">
    <property type="component" value="Unassembled WGS sequence"/>
</dbReference>
<dbReference type="Gene3D" id="6.10.250.1820">
    <property type="match status" value="1"/>
</dbReference>
<protein>
    <submittedName>
        <fullName evidence="2">Uncharacterized protein</fullName>
    </submittedName>
</protein>
<evidence type="ECO:0000313" key="2">
    <source>
        <dbReference type="EMBL" id="KAK8495583.1"/>
    </source>
</evidence>
<keyword evidence="1" id="KW-0175">Coiled coil</keyword>
<reference evidence="2 3" key="1">
    <citation type="journal article" date="2024" name="G3 (Bethesda)">
        <title>Genome assembly of Hibiscus sabdariffa L. provides insights into metabolisms of medicinal natural products.</title>
        <authorList>
            <person name="Kim T."/>
        </authorList>
    </citation>
    <scope>NUCLEOTIDE SEQUENCE [LARGE SCALE GENOMIC DNA]</scope>
    <source>
        <strain evidence="2">TK-2024</strain>
        <tissue evidence="2">Old leaves</tissue>
    </source>
</reference>
<evidence type="ECO:0000313" key="3">
    <source>
        <dbReference type="Proteomes" id="UP001472677"/>
    </source>
</evidence>
<dbReference type="EMBL" id="JBBPBM010000423">
    <property type="protein sequence ID" value="KAK8495583.1"/>
    <property type="molecule type" value="Genomic_DNA"/>
</dbReference>
<evidence type="ECO:0000256" key="1">
    <source>
        <dbReference type="SAM" id="Coils"/>
    </source>
</evidence>
<name>A0ABR2APX6_9ROSI</name>
<accession>A0ABR2APX6</accession>